<evidence type="ECO:0000313" key="7">
    <source>
        <dbReference type="Proteomes" id="UP000822688"/>
    </source>
</evidence>
<keyword evidence="4" id="KW-0560">Oxidoreductase</keyword>
<dbReference type="PROSITE" id="PS51471">
    <property type="entry name" value="FE2OG_OXY"/>
    <property type="match status" value="1"/>
</dbReference>
<dbReference type="Pfam" id="PF03171">
    <property type="entry name" value="2OG-FeII_Oxy"/>
    <property type="match status" value="1"/>
</dbReference>
<dbReference type="GO" id="GO:0046872">
    <property type="term" value="F:metal ion binding"/>
    <property type="evidence" value="ECO:0007669"/>
    <property type="project" value="UniProtKB-KW"/>
</dbReference>
<evidence type="ECO:0000313" key="6">
    <source>
        <dbReference type="EMBL" id="KAG0576288.1"/>
    </source>
</evidence>
<keyword evidence="3 4" id="KW-0408">Iron</keyword>
<accession>A0A8T0I145</accession>
<evidence type="ECO:0000256" key="3">
    <source>
        <dbReference type="ARBA" id="ARBA00023004"/>
    </source>
</evidence>
<name>A0A8T0I145_CERPU</name>
<proteinExistence type="inferred from homology"/>
<evidence type="ECO:0000259" key="5">
    <source>
        <dbReference type="PROSITE" id="PS51471"/>
    </source>
</evidence>
<dbReference type="Pfam" id="PF14226">
    <property type="entry name" value="DIOX_N"/>
    <property type="match status" value="1"/>
</dbReference>
<keyword evidence="7" id="KW-1185">Reference proteome</keyword>
<dbReference type="GO" id="GO:0016491">
    <property type="term" value="F:oxidoreductase activity"/>
    <property type="evidence" value="ECO:0007669"/>
    <property type="project" value="UniProtKB-KW"/>
</dbReference>
<sequence length="322" mass="35410">MAHPIWVAVTGDEMRAMDSSAVGNEADARLLIEAVKSKSAIQSALDSRLLVPSSERLTLIPHKEFCNDIPVIDISGLLDDGRRGETIAAVVNAAANWGIFQVVNHGIPDLVLENLMTVVKDFFSMPEEEKQLIAKDHENGRLQGYVPFSQLFQKQAAWSNQIEYILQPHHLVGPEDTWPARPAGFRQAIEEYCNEFHSVLAKILELLLSSCLKTSGTRKSSELLDGNQLQVFRASYYDTCPQPEMVMGLRSHVDSSLITAIVQDDTGGLQVEKDGQWYGVAPTPGAVVILLGSVLQVVNTTRSELCGGLLHTGSRFQFKLSI</sequence>
<dbReference type="InterPro" id="IPR027443">
    <property type="entry name" value="IPNS-like_sf"/>
</dbReference>
<evidence type="ECO:0000256" key="1">
    <source>
        <dbReference type="ARBA" id="ARBA00008056"/>
    </source>
</evidence>
<feature type="domain" description="Fe2OG dioxygenase" evidence="5">
    <location>
        <begin position="225"/>
        <end position="322"/>
    </location>
</feature>
<protein>
    <recommendedName>
        <fullName evidence="5">Fe2OG dioxygenase domain-containing protein</fullName>
    </recommendedName>
</protein>
<organism evidence="6 7">
    <name type="scientific">Ceratodon purpureus</name>
    <name type="common">Fire moss</name>
    <name type="synonym">Dicranum purpureum</name>
    <dbReference type="NCBI Taxonomy" id="3225"/>
    <lineage>
        <taxon>Eukaryota</taxon>
        <taxon>Viridiplantae</taxon>
        <taxon>Streptophyta</taxon>
        <taxon>Embryophyta</taxon>
        <taxon>Bryophyta</taxon>
        <taxon>Bryophytina</taxon>
        <taxon>Bryopsida</taxon>
        <taxon>Dicranidae</taxon>
        <taxon>Pseudoditrichales</taxon>
        <taxon>Ditrichaceae</taxon>
        <taxon>Ceratodon</taxon>
    </lineage>
</organism>
<comment type="caution">
    <text evidence="6">The sequence shown here is derived from an EMBL/GenBank/DDBJ whole genome shotgun (WGS) entry which is preliminary data.</text>
</comment>
<evidence type="ECO:0000256" key="4">
    <source>
        <dbReference type="RuleBase" id="RU003682"/>
    </source>
</evidence>
<reference evidence="6" key="1">
    <citation type="submission" date="2020-06" db="EMBL/GenBank/DDBJ databases">
        <title>WGS assembly of Ceratodon purpureus strain R40.</title>
        <authorList>
            <person name="Carey S.B."/>
            <person name="Jenkins J."/>
            <person name="Shu S."/>
            <person name="Lovell J.T."/>
            <person name="Sreedasyam A."/>
            <person name="Maumus F."/>
            <person name="Tiley G.P."/>
            <person name="Fernandez-Pozo N."/>
            <person name="Barry K."/>
            <person name="Chen C."/>
            <person name="Wang M."/>
            <person name="Lipzen A."/>
            <person name="Daum C."/>
            <person name="Saski C.A."/>
            <person name="Payton A.C."/>
            <person name="Mcbreen J.C."/>
            <person name="Conrad R.E."/>
            <person name="Kollar L.M."/>
            <person name="Olsson S."/>
            <person name="Huttunen S."/>
            <person name="Landis J.B."/>
            <person name="Wickett N.J."/>
            <person name="Johnson M.G."/>
            <person name="Rensing S.A."/>
            <person name="Grimwood J."/>
            <person name="Schmutz J."/>
            <person name="Mcdaniel S.F."/>
        </authorList>
    </citation>
    <scope>NUCLEOTIDE SEQUENCE</scope>
    <source>
        <strain evidence="6">R40</strain>
    </source>
</reference>
<dbReference type="EMBL" id="CM026425">
    <property type="protein sequence ID" value="KAG0576288.1"/>
    <property type="molecule type" value="Genomic_DNA"/>
</dbReference>
<dbReference type="InterPro" id="IPR026992">
    <property type="entry name" value="DIOX_N"/>
</dbReference>
<dbReference type="PANTHER" id="PTHR47991">
    <property type="entry name" value="OXOGLUTARATE/IRON-DEPENDENT DIOXYGENASE"/>
    <property type="match status" value="1"/>
</dbReference>
<gene>
    <name evidence="6" type="ORF">KC19_5G069300</name>
</gene>
<comment type="similarity">
    <text evidence="1 4">Belongs to the iron/ascorbate-dependent oxidoreductase family.</text>
</comment>
<dbReference type="SUPFAM" id="SSF51197">
    <property type="entry name" value="Clavaminate synthase-like"/>
    <property type="match status" value="1"/>
</dbReference>
<dbReference type="InterPro" id="IPR044861">
    <property type="entry name" value="IPNS-like_FE2OG_OXY"/>
</dbReference>
<dbReference type="AlphaFoldDB" id="A0A8T0I145"/>
<dbReference type="InterPro" id="IPR005123">
    <property type="entry name" value="Oxoglu/Fe-dep_dioxygenase_dom"/>
</dbReference>
<dbReference type="Gene3D" id="2.60.120.330">
    <property type="entry name" value="B-lactam Antibiotic, Isopenicillin N Synthase, Chain"/>
    <property type="match status" value="1"/>
</dbReference>
<dbReference type="EMBL" id="CM026425">
    <property type="protein sequence ID" value="KAG0576289.1"/>
    <property type="molecule type" value="Genomic_DNA"/>
</dbReference>
<dbReference type="InterPro" id="IPR050295">
    <property type="entry name" value="Plant_2OG-oxidoreductases"/>
</dbReference>
<evidence type="ECO:0000256" key="2">
    <source>
        <dbReference type="ARBA" id="ARBA00022723"/>
    </source>
</evidence>
<keyword evidence="2 4" id="KW-0479">Metal-binding</keyword>
<dbReference type="Proteomes" id="UP000822688">
    <property type="component" value="Chromosome 5"/>
</dbReference>